<dbReference type="InterPro" id="IPR006680">
    <property type="entry name" value="Amidohydro-rel"/>
</dbReference>
<dbReference type="PROSITE" id="PS00483">
    <property type="entry name" value="DIHYDROOROTASE_2"/>
    <property type="match status" value="1"/>
</dbReference>
<name>A0A017H263_9FUSO</name>
<dbReference type="RefSeq" id="WP_039122239.1">
    <property type="nucleotide sequence ID" value="NZ_AOJP01000021.1"/>
</dbReference>
<proteinExistence type="inferred from homology"/>
<dbReference type="PANTHER" id="PTHR43668">
    <property type="entry name" value="ALLANTOINASE"/>
    <property type="match status" value="1"/>
</dbReference>
<evidence type="ECO:0000256" key="4">
    <source>
        <dbReference type="ARBA" id="ARBA00022723"/>
    </source>
</evidence>
<dbReference type="EMBL" id="AUZI01000022">
    <property type="protein sequence ID" value="KID48652.1"/>
    <property type="molecule type" value="Genomic_DNA"/>
</dbReference>
<comment type="cofactor">
    <cofactor evidence="1">
        <name>Zn(2+)</name>
        <dbReference type="ChEBI" id="CHEBI:29105"/>
    </cofactor>
</comment>
<evidence type="ECO:0000256" key="3">
    <source>
        <dbReference type="ARBA" id="ARBA00010286"/>
    </source>
</evidence>
<dbReference type="GO" id="GO:0004038">
    <property type="term" value="F:allantoinase activity"/>
    <property type="evidence" value="ECO:0007669"/>
    <property type="project" value="TreeGrafter"/>
</dbReference>
<dbReference type="InterPro" id="IPR032466">
    <property type="entry name" value="Metal_Hydrolase"/>
</dbReference>
<dbReference type="Gene3D" id="3.20.20.140">
    <property type="entry name" value="Metal-dependent hydrolases"/>
    <property type="match status" value="2"/>
</dbReference>
<evidence type="ECO:0000313" key="8">
    <source>
        <dbReference type="Proteomes" id="UP000031184"/>
    </source>
</evidence>
<dbReference type="SUPFAM" id="SSF51338">
    <property type="entry name" value="Composite domain of metallo-dependent hydrolases"/>
    <property type="match status" value="1"/>
</dbReference>
<evidence type="ECO:0000313" key="7">
    <source>
        <dbReference type="EMBL" id="KID48652.1"/>
    </source>
</evidence>
<keyword evidence="4" id="KW-0479">Metal-binding</keyword>
<evidence type="ECO:0000256" key="1">
    <source>
        <dbReference type="ARBA" id="ARBA00001947"/>
    </source>
</evidence>
<dbReference type="PATRIC" id="fig|1226633.4.peg.1813"/>
<dbReference type="Gene3D" id="2.30.40.10">
    <property type="entry name" value="Urease, subunit C, domain 1"/>
    <property type="match status" value="1"/>
</dbReference>
<reference evidence="7 8" key="1">
    <citation type="submission" date="2013-08" db="EMBL/GenBank/DDBJ databases">
        <title>An opportunistic ruminal bacterium that causes liver abscesses in cattle.</title>
        <authorList>
            <person name="Benahmed F.H."/>
            <person name="Rasmussen M."/>
            <person name="Harbottle H."/>
            <person name="Soppet D."/>
            <person name="Nagaraja T.G."/>
            <person name="Davidson M."/>
        </authorList>
    </citation>
    <scope>NUCLEOTIDE SEQUENCE [LARGE SCALE GENOMIC DNA]</scope>
    <source>
        <strain evidence="7 8">B35</strain>
    </source>
</reference>
<comment type="caution">
    <text evidence="7">The sequence shown here is derived from an EMBL/GenBank/DDBJ whole genome shotgun (WGS) entry which is preliminary data.</text>
</comment>
<keyword evidence="5" id="KW-0378">Hydrolase</keyword>
<dbReference type="InterPro" id="IPR002195">
    <property type="entry name" value="Dihydroorotase_CS"/>
</dbReference>
<dbReference type="SUPFAM" id="SSF51556">
    <property type="entry name" value="Metallo-dependent hydrolases"/>
    <property type="match status" value="1"/>
</dbReference>
<sequence length="405" mass="46065">MLVKNAKIIMGTEEIIVDILIQDGKFAKAGRNLSEHSEEEILDAKGHYVLPGIIDVHTHMRTPGFSHKEDVSSGSKAAIRGGVTSFFDMPNTNPATVTKKALEEKRKIYEGNSYADYAFYFGGTRFDNHEEVQKAVEETVATKIFLNVSTGDMLIEDDRILENIFRASNRVAVHAEEDMVAKAIQLARKTKKPLYLCHISLEKELEYIREAKEMGVEVYGEVTPHHLFLNEEDREQTEETKLFLRTKPELKTRKDNEALWKALQYGILDTIGTDHAPHLLEEKKAKLTFGMPSVEHSLEMMWKGVQEGKITVSRLQEVMCENPAKIFGLKKKGKIAVGYDADFVIVDETDHSEIQQEEIISKAAWSPYIKQKRGCKVLTTVLRGEIIYQEGKFGEKRGREILKYD</sequence>
<comment type="function">
    <text evidence="2">Catalyzes the reversible cyclization of carbamoyl aspartate to dihydroorotate.</text>
</comment>
<dbReference type="GO" id="GO:0046872">
    <property type="term" value="F:metal ion binding"/>
    <property type="evidence" value="ECO:0007669"/>
    <property type="project" value="UniProtKB-KW"/>
</dbReference>
<dbReference type="Pfam" id="PF01979">
    <property type="entry name" value="Amidohydro_1"/>
    <property type="match status" value="1"/>
</dbReference>
<dbReference type="PANTHER" id="PTHR43668:SF2">
    <property type="entry name" value="ALLANTOINASE"/>
    <property type="match status" value="1"/>
</dbReference>
<dbReference type="GO" id="GO:0005737">
    <property type="term" value="C:cytoplasm"/>
    <property type="evidence" value="ECO:0007669"/>
    <property type="project" value="TreeGrafter"/>
</dbReference>
<dbReference type="Proteomes" id="UP000031184">
    <property type="component" value="Unassembled WGS sequence"/>
</dbReference>
<evidence type="ECO:0000256" key="5">
    <source>
        <dbReference type="ARBA" id="ARBA00022801"/>
    </source>
</evidence>
<dbReference type="InterPro" id="IPR050138">
    <property type="entry name" value="DHOase/Allantoinase_Hydrolase"/>
</dbReference>
<evidence type="ECO:0000259" key="6">
    <source>
        <dbReference type="Pfam" id="PF01979"/>
    </source>
</evidence>
<gene>
    <name evidence="7" type="ORF">C095_08995</name>
</gene>
<evidence type="ECO:0000256" key="2">
    <source>
        <dbReference type="ARBA" id="ARBA00002368"/>
    </source>
</evidence>
<comment type="similarity">
    <text evidence="3">Belongs to the metallo-dependent hydrolases superfamily. DHOase family. Class I DHOase subfamily.</text>
</comment>
<organism evidence="7 8">
    <name type="scientific">Fusobacterium necrophorum subsp. funduliforme B35</name>
    <dbReference type="NCBI Taxonomy" id="1226633"/>
    <lineage>
        <taxon>Bacteria</taxon>
        <taxon>Fusobacteriati</taxon>
        <taxon>Fusobacteriota</taxon>
        <taxon>Fusobacteriia</taxon>
        <taxon>Fusobacteriales</taxon>
        <taxon>Fusobacteriaceae</taxon>
        <taxon>Fusobacterium</taxon>
    </lineage>
</organism>
<feature type="domain" description="Amidohydrolase-related" evidence="6">
    <location>
        <begin position="48"/>
        <end position="386"/>
    </location>
</feature>
<dbReference type="GO" id="GO:0006145">
    <property type="term" value="P:purine nucleobase catabolic process"/>
    <property type="evidence" value="ECO:0007669"/>
    <property type="project" value="TreeGrafter"/>
</dbReference>
<accession>A0A017H263</accession>
<dbReference type="InterPro" id="IPR011059">
    <property type="entry name" value="Metal-dep_hydrolase_composite"/>
</dbReference>
<dbReference type="OrthoDB" id="9765462at2"/>
<protein>
    <submittedName>
        <fullName evidence="7">Dihydroorotase</fullName>
    </submittedName>
</protein>
<dbReference type="AlphaFoldDB" id="A0A017H263"/>